<gene>
    <name evidence="3" type="ORF">LTR69_000892</name>
</gene>
<evidence type="ECO:0000313" key="3">
    <source>
        <dbReference type="EMBL" id="KAK5068771.1"/>
    </source>
</evidence>
<keyword evidence="2" id="KW-0812">Transmembrane</keyword>
<keyword evidence="2" id="KW-1133">Transmembrane helix</keyword>
<proteinExistence type="predicted"/>
<keyword evidence="4" id="KW-1185">Reference proteome</keyword>
<reference evidence="3 4" key="1">
    <citation type="submission" date="2023-08" db="EMBL/GenBank/DDBJ databases">
        <title>Black Yeasts Isolated from many extreme environments.</title>
        <authorList>
            <person name="Coleine C."/>
            <person name="Stajich J.E."/>
            <person name="Selbmann L."/>
        </authorList>
    </citation>
    <scope>NUCLEOTIDE SEQUENCE [LARGE SCALE GENOMIC DNA]</scope>
    <source>
        <strain evidence="3 4">CCFEE 6328</strain>
    </source>
</reference>
<dbReference type="Proteomes" id="UP001345691">
    <property type="component" value="Unassembled WGS sequence"/>
</dbReference>
<keyword evidence="2" id="KW-0472">Membrane</keyword>
<evidence type="ECO:0000313" key="4">
    <source>
        <dbReference type="Proteomes" id="UP001345691"/>
    </source>
</evidence>
<evidence type="ECO:0000256" key="1">
    <source>
        <dbReference type="SAM" id="MobiDB-lite"/>
    </source>
</evidence>
<feature type="transmembrane region" description="Helical" evidence="2">
    <location>
        <begin position="569"/>
        <end position="592"/>
    </location>
</feature>
<dbReference type="EMBL" id="JAVRRF010000001">
    <property type="protein sequence ID" value="KAK5068771.1"/>
    <property type="molecule type" value="Genomic_DNA"/>
</dbReference>
<sequence length="603" mass="70250">MADLEAQTEAEPLGSQTSNLLIPRRELSHLVQMLADSVRLVQAMVEGDDQTGTDEDDKQNIRTLNSDDHIAEEGGTADIDDHKEEESVSRVIIASPEEIANRKAAKLREFDRLHLGPSIVNEMTMDPWSCLKHIDWAFTFREYTVAESRADTKPGEQDVPAIIHHYTENPDLRLEVQKELYYGLSRWWWSYGHEIPSMPETSTPEIRHRGILDMAPWVSLIGMRLPDFRSGEKIDKTGSKDVTRVRILTILLDLQQVVVPPDDYSHWREGELWADHVTVGQVLDQCYRYRILERPDEQDIEAYREHVGDLIVALRLMNLWSPIPVYQRPEIGSVSWARSMKMSTLCHRLHKYDFYGQRSPRCQDSSFRSYEMSLELLRNVGKLRIEWTEFLDDHLRLDVGKVTLKVFWFGFTIQASPIFHMGCQQYNKNYDFCHQYDLFRSPIFDELSDTYSLLFRSRRDAYKENIREYGLLPVPQWLRVCYGDEKGTLSERIARDMSWFLHPKRPRVSDIEYHLQNADKRLLPTQLFERYRIWGDRLRELKAYMDSQKPGGIRGLWADKRDSGQWYTFWAVLIIGGLGLLISFLGLVAGIVQAVASFKALND</sequence>
<organism evidence="3 4">
    <name type="scientific">Exophiala sideris</name>
    <dbReference type="NCBI Taxonomy" id="1016849"/>
    <lineage>
        <taxon>Eukaryota</taxon>
        <taxon>Fungi</taxon>
        <taxon>Dikarya</taxon>
        <taxon>Ascomycota</taxon>
        <taxon>Pezizomycotina</taxon>
        <taxon>Eurotiomycetes</taxon>
        <taxon>Chaetothyriomycetidae</taxon>
        <taxon>Chaetothyriales</taxon>
        <taxon>Herpotrichiellaceae</taxon>
        <taxon>Exophiala</taxon>
    </lineage>
</organism>
<feature type="region of interest" description="Disordered" evidence="1">
    <location>
        <begin position="65"/>
        <end position="85"/>
    </location>
</feature>
<protein>
    <submittedName>
        <fullName evidence="3">Uncharacterized protein</fullName>
    </submittedName>
</protein>
<name>A0ABR0JS35_9EURO</name>
<evidence type="ECO:0000256" key="2">
    <source>
        <dbReference type="SAM" id="Phobius"/>
    </source>
</evidence>
<comment type="caution">
    <text evidence="3">The sequence shown here is derived from an EMBL/GenBank/DDBJ whole genome shotgun (WGS) entry which is preliminary data.</text>
</comment>
<accession>A0ABR0JS35</accession>